<dbReference type="InterPro" id="IPR012349">
    <property type="entry name" value="Split_barrel_FMN-bd"/>
</dbReference>
<dbReference type="EMBL" id="LPUY01000138">
    <property type="protein sequence ID" value="KUP90615.1"/>
    <property type="molecule type" value="Genomic_DNA"/>
</dbReference>
<dbReference type="RefSeq" id="WP_068248938.1">
    <property type="nucleotide sequence ID" value="NZ_LPUY01000138.1"/>
</dbReference>
<feature type="domain" description="Pyridoxamine 5'-phosphate oxidase N-terminal" evidence="1">
    <location>
        <begin position="18"/>
        <end position="141"/>
    </location>
</feature>
<gene>
    <name evidence="2" type="ORF">TRIHO_44810</name>
</gene>
<accession>A0A132BQC5</accession>
<organism evidence="2 3">
    <name type="scientific">Tritonibacter horizontis</name>
    <dbReference type="NCBI Taxonomy" id="1768241"/>
    <lineage>
        <taxon>Bacteria</taxon>
        <taxon>Pseudomonadati</taxon>
        <taxon>Pseudomonadota</taxon>
        <taxon>Alphaproteobacteria</taxon>
        <taxon>Rhodobacterales</taxon>
        <taxon>Paracoccaceae</taxon>
        <taxon>Tritonibacter</taxon>
    </lineage>
</organism>
<dbReference type="SUPFAM" id="SSF50475">
    <property type="entry name" value="FMN-binding split barrel"/>
    <property type="match status" value="1"/>
</dbReference>
<dbReference type="Pfam" id="PF01243">
    <property type="entry name" value="PNPOx_N"/>
    <property type="match status" value="1"/>
</dbReference>
<reference evidence="2 3" key="1">
    <citation type="submission" date="2015-12" db="EMBL/GenBank/DDBJ databases">
        <title>Genome sequence of the marine Rhodobacteraceae strain O3.65, Candidatus Tritonibacter horizontis.</title>
        <authorList>
            <person name="Poehlein A."/>
            <person name="Giebel H.A."/>
            <person name="Voget S."/>
            <person name="Brinkhoff T."/>
        </authorList>
    </citation>
    <scope>NUCLEOTIDE SEQUENCE [LARGE SCALE GENOMIC DNA]</scope>
    <source>
        <strain evidence="2 3">O3.65</strain>
    </source>
</reference>
<dbReference type="AlphaFoldDB" id="A0A132BQC5"/>
<dbReference type="GO" id="GO:0005737">
    <property type="term" value="C:cytoplasm"/>
    <property type="evidence" value="ECO:0007669"/>
    <property type="project" value="UniProtKB-ARBA"/>
</dbReference>
<dbReference type="Proteomes" id="UP000068382">
    <property type="component" value="Unassembled WGS sequence"/>
</dbReference>
<evidence type="ECO:0000313" key="3">
    <source>
        <dbReference type="Proteomes" id="UP000068382"/>
    </source>
</evidence>
<dbReference type="OrthoDB" id="9814594at2"/>
<sequence>MALSPLRPTDDEARALAHELLRAARYASLATLTEAGHPMQSRIAFGLDGAGQPISLVSTLAAHTQALRTRPQISLLVGEPGDKGDPLTHPRLTLNGRGEILPNTGERHAEMAAHYLRSHPKAKLYIGFGDFHFLRFHITDGFLNGGFGKAFQMTQADLFQVE</sequence>
<name>A0A132BQC5_9RHOB</name>
<keyword evidence="3" id="KW-1185">Reference proteome</keyword>
<evidence type="ECO:0000313" key="2">
    <source>
        <dbReference type="EMBL" id="KUP90615.1"/>
    </source>
</evidence>
<dbReference type="InterPro" id="IPR011576">
    <property type="entry name" value="Pyridox_Oxase_N"/>
</dbReference>
<dbReference type="Gene3D" id="2.30.110.10">
    <property type="entry name" value="Electron Transport, Fmn-binding Protein, Chain A"/>
    <property type="match status" value="1"/>
</dbReference>
<dbReference type="PIRSF" id="PIRSF004633">
    <property type="entry name" value="UCP_PLP_oxd"/>
    <property type="match status" value="1"/>
</dbReference>
<dbReference type="PATRIC" id="fig|1768241.3.peg.4679"/>
<comment type="caution">
    <text evidence="2">The sequence shown here is derived from an EMBL/GenBank/DDBJ whole genome shotgun (WGS) entry which is preliminary data.</text>
</comment>
<evidence type="ECO:0000259" key="1">
    <source>
        <dbReference type="Pfam" id="PF01243"/>
    </source>
</evidence>
<protein>
    <submittedName>
        <fullName evidence="2">Pyridoxamine 5'-phosphate oxidase</fullName>
    </submittedName>
</protein>
<dbReference type="InterPro" id="IPR014419">
    <property type="entry name" value="HutZ"/>
</dbReference>
<dbReference type="PANTHER" id="PTHR13343">
    <property type="entry name" value="CREG1 PROTEIN"/>
    <property type="match status" value="1"/>
</dbReference>
<proteinExistence type="predicted"/>
<dbReference type="PANTHER" id="PTHR13343:SF17">
    <property type="entry name" value="CELLULAR REPRESSOR OF E1A-STIMULATED GENES, ISOFORM A"/>
    <property type="match status" value="1"/>
</dbReference>